<keyword evidence="3" id="KW-1185">Reference proteome</keyword>
<dbReference type="InterPro" id="IPR028098">
    <property type="entry name" value="Glyco_trans_4-like_N"/>
</dbReference>
<dbReference type="PANTHER" id="PTHR12526:SF637">
    <property type="entry name" value="GLYCOSYLTRANSFERASE EPSF-RELATED"/>
    <property type="match status" value="1"/>
</dbReference>
<dbReference type="CDD" id="cd03825">
    <property type="entry name" value="GT4_WcaC-like"/>
    <property type="match status" value="1"/>
</dbReference>
<organism evidence="2 3">
    <name type="scientific">Paenibacillus sedimenti</name>
    <dbReference type="NCBI Taxonomy" id="2770274"/>
    <lineage>
        <taxon>Bacteria</taxon>
        <taxon>Bacillati</taxon>
        <taxon>Bacillota</taxon>
        <taxon>Bacilli</taxon>
        <taxon>Bacillales</taxon>
        <taxon>Paenibacillaceae</taxon>
        <taxon>Paenibacillus</taxon>
    </lineage>
</organism>
<reference evidence="2" key="1">
    <citation type="submission" date="2020-09" db="EMBL/GenBank/DDBJ databases">
        <title>Draft Genome Sequence of Paenibacillus sp. WST5.</title>
        <authorList>
            <person name="Bao Z."/>
        </authorList>
    </citation>
    <scope>NUCLEOTIDE SEQUENCE</scope>
    <source>
        <strain evidence="2">WST5</strain>
    </source>
</reference>
<dbReference type="PANTHER" id="PTHR12526">
    <property type="entry name" value="GLYCOSYLTRANSFERASE"/>
    <property type="match status" value="1"/>
</dbReference>
<evidence type="ECO:0000313" key="2">
    <source>
        <dbReference type="EMBL" id="MBD0379780.1"/>
    </source>
</evidence>
<accession>A0A926QHR6</accession>
<sequence>MNALLVNTSDIEGGAARAAYRLHKGLQKIGLTSKMLVQSKSSSDHSVYGPLSKADKIRSNLQPSIDNLPVHLYRNRVKSPWSISWLPSKIVRSIQTLNPDIIHLHWINHGFVPIHALGKFKKPIIWTLHDMWAFTGGCHYSGSCTGYLLGCGSCEQLKSTSAKDLSSQVLKWKRNAWEDINLTVVTPSTWMAECARTSSVFKDVRVEVIPNGIDLERFKPLDKTFARQMLNLPQDKRLILFGAMSATSDPRKGFQYLQQALLDLAEKQLLPDTELIVFGSDPPANPVPLGMPVHYTGRLNDDISLTLLYSAADVFLSPSLEDNLPNTVMEAMACGVPCVAFEIGGIPDLITHLQNGYLAKAFEVNDLAYGIKWVIEHEDRRTRLSHDARAKVESSFELSHIASCYSQLYEEVLQGSRMRA</sequence>
<dbReference type="EMBL" id="JACVVD010000002">
    <property type="protein sequence ID" value="MBD0379780.1"/>
    <property type="molecule type" value="Genomic_DNA"/>
</dbReference>
<dbReference type="Pfam" id="PF13692">
    <property type="entry name" value="Glyco_trans_1_4"/>
    <property type="match status" value="1"/>
</dbReference>
<dbReference type="RefSeq" id="WP_188173568.1">
    <property type="nucleotide sequence ID" value="NZ_JACVVD010000002.1"/>
</dbReference>
<comment type="caution">
    <text evidence="2">The sequence shown here is derived from an EMBL/GenBank/DDBJ whole genome shotgun (WGS) entry which is preliminary data.</text>
</comment>
<dbReference type="SUPFAM" id="SSF53756">
    <property type="entry name" value="UDP-Glycosyltransferase/glycogen phosphorylase"/>
    <property type="match status" value="1"/>
</dbReference>
<dbReference type="Gene3D" id="3.40.50.2000">
    <property type="entry name" value="Glycogen Phosphorylase B"/>
    <property type="match status" value="2"/>
</dbReference>
<dbReference type="Pfam" id="PF13439">
    <property type="entry name" value="Glyco_transf_4"/>
    <property type="match status" value="1"/>
</dbReference>
<name>A0A926QHR6_9BACL</name>
<dbReference type="AlphaFoldDB" id="A0A926QHR6"/>
<gene>
    <name evidence="2" type="ORF">ICC18_06620</name>
</gene>
<protein>
    <submittedName>
        <fullName evidence="2">Glycosyltransferase family 4 protein</fullName>
    </submittedName>
</protein>
<proteinExistence type="predicted"/>
<evidence type="ECO:0000259" key="1">
    <source>
        <dbReference type="Pfam" id="PF13439"/>
    </source>
</evidence>
<dbReference type="Proteomes" id="UP000650466">
    <property type="component" value="Unassembled WGS sequence"/>
</dbReference>
<evidence type="ECO:0000313" key="3">
    <source>
        <dbReference type="Proteomes" id="UP000650466"/>
    </source>
</evidence>
<feature type="domain" description="Glycosyltransferase subfamily 4-like N-terminal" evidence="1">
    <location>
        <begin position="13"/>
        <end position="217"/>
    </location>
</feature>